<feature type="chain" id="PRO_5032656709" description="Bacterial surface antigen (D15) domain-containing protein" evidence="1">
    <location>
        <begin position="23"/>
        <end position="467"/>
    </location>
</feature>
<gene>
    <name evidence="2" type="ORF">F9K24_00435</name>
</gene>
<evidence type="ECO:0000256" key="1">
    <source>
        <dbReference type="SAM" id="SignalP"/>
    </source>
</evidence>
<accession>A0A833H5G6</accession>
<dbReference type="AlphaFoldDB" id="A0A833H5G6"/>
<comment type="caution">
    <text evidence="2">The sequence shown here is derived from an EMBL/GenBank/DDBJ whole genome shotgun (WGS) entry which is preliminary data.</text>
</comment>
<dbReference type="Gene3D" id="2.40.160.50">
    <property type="entry name" value="membrane protein fhac: a member of the omp85/tpsb transporter family"/>
    <property type="match status" value="1"/>
</dbReference>
<organism evidence="2 3">
    <name type="scientific">Leptonema illini</name>
    <dbReference type="NCBI Taxonomy" id="183"/>
    <lineage>
        <taxon>Bacteria</taxon>
        <taxon>Pseudomonadati</taxon>
        <taxon>Spirochaetota</taxon>
        <taxon>Spirochaetia</taxon>
        <taxon>Leptospirales</taxon>
        <taxon>Leptospiraceae</taxon>
        <taxon>Leptonema</taxon>
    </lineage>
</organism>
<sequence length="467" mass="53460">MLKKYIIALCLGTLFVHTGLHAQDKDPAPPKPDPEGLKFTGLPLISFSSDDGVGYGVRVYGTYYEKNYEPFKFQTYGQYYRTTKGYEYHEASLDALKFLGSPYRVRINAGLERYLNAQYYGFSNFQDIQRQNRIKNGEMPINENVTGVPDLYHVSDDITLNTNFINNPGAPLSEQLNPSKKQLKDSQDKFFNYDSIKPFLTATTEDWFGKTNFKWLVGFRAQRYRIQSYAGDKESGNAWVNNKTLIDLEKPTGYDATEGRRFVNSIRLALAYDSRPRLRELNPNGGTFTDLHYEGVGKGTGSHYTFHKYTLSWRQYYDIAPSFFNKFDKELVFAYRLLGQYTIGDAPFFEMGRIYTMRESALGLGGNGGIRGYPANQFVDRMMTVFNTELRLTSFKVSALGGIDFVILGYYDVGRVAHSWEDWQAKDMHRAGGGGLRLVWQKNTIINISSGRSKYESNTNFSFNHMF</sequence>
<dbReference type="OrthoDB" id="335387at2"/>
<dbReference type="GO" id="GO:0008320">
    <property type="term" value="F:protein transmembrane transporter activity"/>
    <property type="evidence" value="ECO:0007669"/>
    <property type="project" value="TreeGrafter"/>
</dbReference>
<evidence type="ECO:0000313" key="3">
    <source>
        <dbReference type="Proteomes" id="UP000460298"/>
    </source>
</evidence>
<evidence type="ECO:0008006" key="4">
    <source>
        <dbReference type="Google" id="ProtNLM"/>
    </source>
</evidence>
<dbReference type="Proteomes" id="UP000460298">
    <property type="component" value="Unassembled WGS sequence"/>
</dbReference>
<protein>
    <recommendedName>
        <fullName evidence="4">Bacterial surface antigen (D15) domain-containing protein</fullName>
    </recommendedName>
</protein>
<dbReference type="GO" id="GO:0046819">
    <property type="term" value="P:protein secretion by the type V secretion system"/>
    <property type="evidence" value="ECO:0007669"/>
    <property type="project" value="TreeGrafter"/>
</dbReference>
<reference evidence="2 3" key="1">
    <citation type="submission" date="2019-10" db="EMBL/GenBank/DDBJ databases">
        <title>Extracellular Electron Transfer in a Candidatus Methanoperedens spp. Enrichment Culture.</title>
        <authorList>
            <person name="Berger S."/>
            <person name="Rangel Shaw D."/>
            <person name="Berben T."/>
            <person name="In 'T Zandt M."/>
            <person name="Frank J."/>
            <person name="Reimann J."/>
            <person name="Jetten M.S.M."/>
            <person name="Welte C.U."/>
        </authorList>
    </citation>
    <scope>NUCLEOTIDE SEQUENCE [LARGE SCALE GENOMIC DNA]</scope>
    <source>
        <strain evidence="2">SB12</strain>
    </source>
</reference>
<dbReference type="RefSeq" id="WP_002773976.1">
    <property type="nucleotide sequence ID" value="NZ_JQDG01000017.1"/>
</dbReference>
<dbReference type="EMBL" id="WBUI01000001">
    <property type="protein sequence ID" value="KAB2935228.1"/>
    <property type="molecule type" value="Genomic_DNA"/>
</dbReference>
<evidence type="ECO:0000313" key="2">
    <source>
        <dbReference type="EMBL" id="KAB2935228.1"/>
    </source>
</evidence>
<keyword evidence="1" id="KW-0732">Signal</keyword>
<feature type="signal peptide" evidence="1">
    <location>
        <begin position="1"/>
        <end position="22"/>
    </location>
</feature>
<dbReference type="PANTHER" id="PTHR34597">
    <property type="entry name" value="SLR1661 PROTEIN"/>
    <property type="match status" value="1"/>
</dbReference>
<name>A0A833H5G6_9LEPT</name>
<dbReference type="PANTHER" id="PTHR34597:SF3">
    <property type="entry name" value="OUTER MEMBRANE TRANSPORTER CDIB"/>
    <property type="match status" value="1"/>
</dbReference>
<proteinExistence type="predicted"/>
<dbReference type="InterPro" id="IPR051544">
    <property type="entry name" value="TPS_OM_transporter"/>
</dbReference>
<dbReference type="GO" id="GO:0098046">
    <property type="term" value="C:type V protein secretion system complex"/>
    <property type="evidence" value="ECO:0007669"/>
    <property type="project" value="TreeGrafter"/>
</dbReference>
<dbReference type="NCBIfam" id="NF047779">
    <property type="entry name" value="Omp85_fam"/>
    <property type="match status" value="1"/>
</dbReference>